<dbReference type="AlphaFoldDB" id="A0A1A5ZY09"/>
<dbReference type="EMBL" id="CP144540">
    <property type="protein sequence ID" value="WWC65617.1"/>
    <property type="molecule type" value="Genomic_DNA"/>
</dbReference>
<dbReference type="Proteomes" id="UP000078595">
    <property type="component" value="Chromosome 11"/>
</dbReference>
<evidence type="ECO:0000313" key="3">
    <source>
        <dbReference type="EMBL" id="OBR82673.1"/>
    </source>
</evidence>
<keyword evidence="1" id="KW-0175">Coiled coil</keyword>
<accession>A0A1A5ZY09</accession>
<dbReference type="VEuPathDB" id="FungiDB:I303_07437"/>
<name>A0A1A5ZY09_9TREE</name>
<evidence type="ECO:0000256" key="1">
    <source>
        <dbReference type="SAM" id="Coils"/>
    </source>
</evidence>
<sequence length="243" mass="27286">MSVQTAFNDDEDQDSWRSVGDDVTQEQIKEQDTKIEKLTAINAKLRRDLAIMTQESATTTQELASTRQELSQVWPALRELGWVSEVDKKHAAILSAVTDRLSRAEVGNHRKLCFQCVSLDKGSEERGNMMYWTDETVKDIMQEAAEKAIKSRISSISDFAKAHSHSEVDLLDLGFHNIEAVCCDPDATWGERTLTLAMGVAPDSSVDVTGLSQDVLQQVKRVSEEVHDEGMCHEIVFYDGHNW</sequence>
<reference evidence="4" key="2">
    <citation type="submission" date="2013-07" db="EMBL/GenBank/DDBJ databases">
        <authorList>
            <consortium name="The Broad Institute Genome Sequencing Platform"/>
            <person name="Cuomo C."/>
            <person name="Litvintseva A."/>
            <person name="Chen Y."/>
            <person name="Heitman J."/>
            <person name="Sun S."/>
            <person name="Springer D."/>
            <person name="Dromer F."/>
            <person name="Young S.K."/>
            <person name="Zeng Q."/>
            <person name="Gargeya S."/>
            <person name="Fitzgerald M."/>
            <person name="Abouelleil A."/>
            <person name="Alvarado L."/>
            <person name="Berlin A.M."/>
            <person name="Chapman S.B."/>
            <person name="Dewar J."/>
            <person name="Goldberg J."/>
            <person name="Griggs A."/>
            <person name="Gujja S."/>
            <person name="Hansen M."/>
            <person name="Howarth C."/>
            <person name="Imamovic A."/>
            <person name="Larimer J."/>
            <person name="McCowan C."/>
            <person name="Murphy C."/>
            <person name="Pearson M."/>
            <person name="Priest M."/>
            <person name="Roberts A."/>
            <person name="Saif S."/>
            <person name="Shea T."/>
            <person name="Sykes S."/>
            <person name="Wortman J."/>
            <person name="Nusbaum C."/>
            <person name="Birren B."/>
        </authorList>
    </citation>
    <scope>NUCLEOTIDE SEQUENCE</scope>
    <source>
        <strain evidence="4">CBS 10117</strain>
    </source>
</reference>
<evidence type="ECO:0000313" key="5">
    <source>
        <dbReference type="Proteomes" id="UP000078595"/>
    </source>
</evidence>
<organism evidence="3">
    <name type="scientific">Kwoniella dejecticola CBS 10117</name>
    <dbReference type="NCBI Taxonomy" id="1296121"/>
    <lineage>
        <taxon>Eukaryota</taxon>
        <taxon>Fungi</taxon>
        <taxon>Dikarya</taxon>
        <taxon>Basidiomycota</taxon>
        <taxon>Agaricomycotina</taxon>
        <taxon>Tremellomycetes</taxon>
        <taxon>Tremellales</taxon>
        <taxon>Cryptococcaceae</taxon>
        <taxon>Kwoniella</taxon>
    </lineage>
</organism>
<evidence type="ECO:0000256" key="2">
    <source>
        <dbReference type="SAM" id="MobiDB-lite"/>
    </source>
</evidence>
<dbReference type="RefSeq" id="XP_018260515.1">
    <property type="nucleotide sequence ID" value="XM_018410705.1"/>
</dbReference>
<dbReference type="GeneID" id="28971136"/>
<feature type="region of interest" description="Disordered" evidence="2">
    <location>
        <begin position="1"/>
        <end position="25"/>
    </location>
</feature>
<proteinExistence type="predicted"/>
<protein>
    <submittedName>
        <fullName evidence="3">Uncharacterized protein</fullName>
    </submittedName>
</protein>
<evidence type="ECO:0000313" key="4">
    <source>
        <dbReference type="EMBL" id="WWC65617.1"/>
    </source>
</evidence>
<dbReference type="EMBL" id="KI894035">
    <property type="protein sequence ID" value="OBR82673.1"/>
    <property type="molecule type" value="Genomic_DNA"/>
</dbReference>
<feature type="coiled-coil region" evidence="1">
    <location>
        <begin position="28"/>
        <end position="55"/>
    </location>
</feature>
<keyword evidence="5" id="KW-1185">Reference proteome</keyword>
<dbReference type="KEGG" id="kdj:28971136"/>
<gene>
    <name evidence="3" type="ORF">I303_07437</name>
    <name evidence="4" type="ORF">I303_108237</name>
</gene>
<reference evidence="4" key="3">
    <citation type="submission" date="2024-02" db="EMBL/GenBank/DDBJ databases">
        <title>Comparative genomics of Cryptococcus and Kwoniella reveals pathogenesis evolution and contrasting modes of karyotype evolution via chromosome fusion or intercentromeric recombination.</title>
        <authorList>
            <person name="Coelho M.A."/>
            <person name="David-Palma M."/>
            <person name="Shea T."/>
            <person name="Bowers K."/>
            <person name="McGinley-Smith S."/>
            <person name="Mohammad A.W."/>
            <person name="Gnirke A."/>
            <person name="Yurkov A.M."/>
            <person name="Nowrousian M."/>
            <person name="Sun S."/>
            <person name="Cuomo C.A."/>
            <person name="Heitman J."/>
        </authorList>
    </citation>
    <scope>NUCLEOTIDE SEQUENCE</scope>
    <source>
        <strain evidence="4">CBS 10117</strain>
    </source>
</reference>
<reference evidence="3" key="1">
    <citation type="submission" date="2013-07" db="EMBL/GenBank/DDBJ databases">
        <title>The Genome Sequence of Cryptococcus dejecticola CBS10117.</title>
        <authorList>
            <consortium name="The Broad Institute Genome Sequencing Platform"/>
            <person name="Cuomo C."/>
            <person name="Litvintseva A."/>
            <person name="Chen Y."/>
            <person name="Heitman J."/>
            <person name="Sun S."/>
            <person name="Springer D."/>
            <person name="Dromer F."/>
            <person name="Young S.K."/>
            <person name="Zeng Q."/>
            <person name="Gargeya S."/>
            <person name="Fitzgerald M."/>
            <person name="Abouelleil A."/>
            <person name="Alvarado L."/>
            <person name="Berlin A.M."/>
            <person name="Chapman S.B."/>
            <person name="Dewar J."/>
            <person name="Goldberg J."/>
            <person name="Griggs A."/>
            <person name="Gujja S."/>
            <person name="Hansen M."/>
            <person name="Howarth C."/>
            <person name="Imamovic A."/>
            <person name="Larimer J."/>
            <person name="McCowan C."/>
            <person name="Murphy C."/>
            <person name="Pearson M."/>
            <person name="Priest M."/>
            <person name="Roberts A."/>
            <person name="Saif S."/>
            <person name="Shea T."/>
            <person name="Sykes S."/>
            <person name="Wortman J."/>
            <person name="Nusbaum C."/>
            <person name="Birren B."/>
        </authorList>
    </citation>
    <scope>NUCLEOTIDE SEQUENCE [LARGE SCALE GENOMIC DNA]</scope>
    <source>
        <strain evidence="3">CBS 10117</strain>
    </source>
</reference>